<keyword evidence="2" id="KW-1185">Reference proteome</keyword>
<accession>A0AA36EDB3</accession>
<reference evidence="1" key="1">
    <citation type="submission" date="2023-04" db="EMBL/GenBank/DDBJ databases">
        <authorList>
            <person name="Vijverberg K."/>
            <person name="Xiong W."/>
            <person name="Schranz E."/>
        </authorList>
    </citation>
    <scope>NUCLEOTIDE SEQUENCE</scope>
</reference>
<dbReference type="EMBL" id="OX465082">
    <property type="protein sequence ID" value="CAI9291357.1"/>
    <property type="molecule type" value="Genomic_DNA"/>
</dbReference>
<evidence type="ECO:0000313" key="1">
    <source>
        <dbReference type="EMBL" id="CAI9291357.1"/>
    </source>
</evidence>
<dbReference type="AlphaFoldDB" id="A0AA36EDB3"/>
<gene>
    <name evidence="1" type="ORF">LSALG_LOCUS30502</name>
</gene>
<proteinExistence type="predicted"/>
<evidence type="ECO:0000313" key="2">
    <source>
        <dbReference type="Proteomes" id="UP001177003"/>
    </source>
</evidence>
<name>A0AA36EDB3_LACSI</name>
<dbReference type="Proteomes" id="UP001177003">
    <property type="component" value="Chromosome 6"/>
</dbReference>
<protein>
    <submittedName>
        <fullName evidence="1">Uncharacterized protein</fullName>
    </submittedName>
</protein>
<sequence length="113" mass="12736">MPSATDNPVDEVVEVEPPSEADTLNFAIAFMLKCIDQILNVLEPIDIKSQGSEFPFQTHPRSTNLAVTSLLLWFGFHSRTYHFCNPSWSRFSLCNHCSFGKDMLSVHFVKSIG</sequence>
<organism evidence="1 2">
    <name type="scientific">Lactuca saligna</name>
    <name type="common">Willowleaf lettuce</name>
    <dbReference type="NCBI Taxonomy" id="75948"/>
    <lineage>
        <taxon>Eukaryota</taxon>
        <taxon>Viridiplantae</taxon>
        <taxon>Streptophyta</taxon>
        <taxon>Embryophyta</taxon>
        <taxon>Tracheophyta</taxon>
        <taxon>Spermatophyta</taxon>
        <taxon>Magnoliopsida</taxon>
        <taxon>eudicotyledons</taxon>
        <taxon>Gunneridae</taxon>
        <taxon>Pentapetalae</taxon>
        <taxon>asterids</taxon>
        <taxon>campanulids</taxon>
        <taxon>Asterales</taxon>
        <taxon>Asteraceae</taxon>
        <taxon>Cichorioideae</taxon>
        <taxon>Cichorieae</taxon>
        <taxon>Lactucinae</taxon>
        <taxon>Lactuca</taxon>
    </lineage>
</organism>